<dbReference type="Pfam" id="PF17170">
    <property type="entry name" value="DUF5128"/>
    <property type="match status" value="1"/>
</dbReference>
<evidence type="ECO:0000313" key="2">
    <source>
        <dbReference type="Proteomes" id="UP000236725"/>
    </source>
</evidence>
<dbReference type="Proteomes" id="UP000236725">
    <property type="component" value="Unassembled WGS sequence"/>
</dbReference>
<dbReference type="SUPFAM" id="SSF50969">
    <property type="entry name" value="YVTN repeat-like/Quinoprotein amine dehydrogenase"/>
    <property type="match status" value="1"/>
</dbReference>
<dbReference type="RefSeq" id="WP_103982730.1">
    <property type="nucleotide sequence ID" value="NZ_FNVS01000004.1"/>
</dbReference>
<comment type="caution">
    <text evidence="1">The sequence shown here is derived from an EMBL/GenBank/DDBJ whole genome shotgun (WGS) entry which is preliminary data.</text>
</comment>
<evidence type="ECO:0000313" key="1">
    <source>
        <dbReference type="EMBL" id="SEF66350.1"/>
    </source>
</evidence>
<dbReference type="InterPro" id="IPR011044">
    <property type="entry name" value="Quino_amine_DH_bsu"/>
</dbReference>
<keyword evidence="2" id="KW-1185">Reference proteome</keyword>
<dbReference type="PROSITE" id="PS51257">
    <property type="entry name" value="PROKAR_LIPOPROTEIN"/>
    <property type="match status" value="1"/>
</dbReference>
<name>A0A8G2BV23_9BACT</name>
<accession>A0A8G2BV23</accession>
<proteinExistence type="predicted"/>
<reference evidence="1 2" key="1">
    <citation type="submission" date="2016-10" db="EMBL/GenBank/DDBJ databases">
        <authorList>
            <person name="Varghese N."/>
            <person name="Submissions S."/>
        </authorList>
    </citation>
    <scope>NUCLEOTIDE SEQUENCE [LARGE SCALE GENOMIC DNA]</scope>
    <source>
        <strain evidence="1 2">DSM 29073</strain>
    </source>
</reference>
<protein>
    <submittedName>
        <fullName evidence="1">6-bladed beta-propeller protein</fullName>
    </submittedName>
</protein>
<organism evidence="1 2">
    <name type="scientific">Parabacteroides chinchillae</name>
    <dbReference type="NCBI Taxonomy" id="871327"/>
    <lineage>
        <taxon>Bacteria</taxon>
        <taxon>Pseudomonadati</taxon>
        <taxon>Bacteroidota</taxon>
        <taxon>Bacteroidia</taxon>
        <taxon>Bacteroidales</taxon>
        <taxon>Tannerellaceae</taxon>
        <taxon>Parabacteroides</taxon>
    </lineage>
</organism>
<gene>
    <name evidence="1" type="ORF">SAMN05444001_10495</name>
</gene>
<dbReference type="AlphaFoldDB" id="A0A8G2BV23"/>
<dbReference type="EMBL" id="FNVS01000004">
    <property type="protein sequence ID" value="SEF66350.1"/>
    <property type="molecule type" value="Genomic_DNA"/>
</dbReference>
<sequence>MKTIILLAFVSFLLISCDNNKQQQSVLLGQFTTAKEMHPEWETLFTEKYSVTPLETKADCLIGQIDKIKKLNRHYYILSSNGQSIFHFNEQGKFVSSLNKMGQGPEEYHHIEDFDVYEIDGQMEVWVSDNTSLKVYDASDFTFKYKIAYPFIIHKFRRLENSHILLITGQNENILTLTDKDGNIISEYLKKEIPFIMFRPVQFVAYKNKYLFQLGISNSFVLFNPQTETFRKCILTEEKSYLSEKQLLDLFNRFGIDFIMEANKGSYINNILSLNDVVWIQTSQNGENYITKVTKDQIVSTVFSYGSVLSTITTGDSDDSILLYITPDQISDNTTGFINRLGSKIDSQTEDNPYILEFFN</sequence>